<dbReference type="GO" id="GO:0003676">
    <property type="term" value="F:nucleic acid binding"/>
    <property type="evidence" value="ECO:0007669"/>
    <property type="project" value="InterPro"/>
</dbReference>
<dbReference type="RefSeq" id="XP_040706478.1">
    <property type="nucleotide sequence ID" value="XM_040844498.1"/>
</dbReference>
<protein>
    <recommendedName>
        <fullName evidence="3">Tc1-like transposase DDE domain-containing protein</fullName>
    </recommendedName>
</protein>
<dbReference type="Gene3D" id="3.30.420.10">
    <property type="entry name" value="Ribonuclease H-like superfamily/Ribonuclease H"/>
    <property type="match status" value="1"/>
</dbReference>
<reference evidence="2" key="1">
    <citation type="journal article" date="2017" name="Genome Biol.">
        <title>Comparative genomics reveals high biological diversity and specific adaptations in the industrially and medically important fungal genus Aspergillus.</title>
        <authorList>
            <person name="de Vries R.P."/>
            <person name="Riley R."/>
            <person name="Wiebenga A."/>
            <person name="Aguilar-Osorio G."/>
            <person name="Amillis S."/>
            <person name="Uchima C.A."/>
            <person name="Anderluh G."/>
            <person name="Asadollahi M."/>
            <person name="Askin M."/>
            <person name="Barry K."/>
            <person name="Battaglia E."/>
            <person name="Bayram O."/>
            <person name="Benocci T."/>
            <person name="Braus-Stromeyer S.A."/>
            <person name="Caldana C."/>
            <person name="Canovas D."/>
            <person name="Cerqueira G.C."/>
            <person name="Chen F."/>
            <person name="Chen W."/>
            <person name="Choi C."/>
            <person name="Clum A."/>
            <person name="Dos Santos R.A."/>
            <person name="Damasio A.R."/>
            <person name="Diallinas G."/>
            <person name="Emri T."/>
            <person name="Fekete E."/>
            <person name="Flipphi M."/>
            <person name="Freyberg S."/>
            <person name="Gallo A."/>
            <person name="Gournas C."/>
            <person name="Habgood R."/>
            <person name="Hainaut M."/>
            <person name="Harispe M.L."/>
            <person name="Henrissat B."/>
            <person name="Hilden K.S."/>
            <person name="Hope R."/>
            <person name="Hossain A."/>
            <person name="Karabika E."/>
            <person name="Karaffa L."/>
            <person name="Karanyi Z."/>
            <person name="Krasevec N."/>
            <person name="Kuo A."/>
            <person name="Kusch H."/>
            <person name="LaButti K."/>
            <person name="Lagendijk E.L."/>
            <person name="Lapidus A."/>
            <person name="Levasseur A."/>
            <person name="Lindquist E."/>
            <person name="Lipzen A."/>
            <person name="Logrieco A.F."/>
            <person name="MacCabe A."/>
            <person name="Maekelae M.R."/>
            <person name="Malavazi I."/>
            <person name="Melin P."/>
            <person name="Meyer V."/>
            <person name="Mielnichuk N."/>
            <person name="Miskei M."/>
            <person name="Molnar A.P."/>
            <person name="Mule G."/>
            <person name="Ngan C.Y."/>
            <person name="Orejas M."/>
            <person name="Orosz E."/>
            <person name="Ouedraogo J.P."/>
            <person name="Overkamp K.M."/>
            <person name="Park H.-S."/>
            <person name="Perrone G."/>
            <person name="Piumi F."/>
            <person name="Punt P.J."/>
            <person name="Ram A.F."/>
            <person name="Ramon A."/>
            <person name="Rauscher S."/>
            <person name="Record E."/>
            <person name="Riano-Pachon D.M."/>
            <person name="Robert V."/>
            <person name="Roehrig J."/>
            <person name="Ruller R."/>
            <person name="Salamov A."/>
            <person name="Salih N.S."/>
            <person name="Samson R.A."/>
            <person name="Sandor E."/>
            <person name="Sanguinetti M."/>
            <person name="Schuetze T."/>
            <person name="Sepcic K."/>
            <person name="Shelest E."/>
            <person name="Sherlock G."/>
            <person name="Sophianopoulou V."/>
            <person name="Squina F.M."/>
            <person name="Sun H."/>
            <person name="Susca A."/>
            <person name="Todd R.B."/>
            <person name="Tsang A."/>
            <person name="Unkles S.E."/>
            <person name="van de Wiele N."/>
            <person name="van Rossen-Uffink D."/>
            <person name="Oliveira J.V."/>
            <person name="Vesth T.C."/>
            <person name="Visser J."/>
            <person name="Yu J.-H."/>
            <person name="Zhou M."/>
            <person name="Andersen M.R."/>
            <person name="Archer D.B."/>
            <person name="Baker S.E."/>
            <person name="Benoit I."/>
            <person name="Brakhage A.A."/>
            <person name="Braus G.H."/>
            <person name="Fischer R."/>
            <person name="Frisvad J.C."/>
            <person name="Goldman G.H."/>
            <person name="Houbraken J."/>
            <person name="Oakley B."/>
            <person name="Pocsi I."/>
            <person name="Scazzocchio C."/>
            <person name="Seiboth B."/>
            <person name="vanKuyk P.A."/>
            <person name="Wortman J."/>
            <person name="Dyer P.S."/>
            <person name="Grigoriev I.V."/>
        </authorList>
    </citation>
    <scope>NUCLEOTIDE SEQUENCE [LARGE SCALE GENOMIC DNA]</scope>
    <source>
        <strain evidence="2">CBS 593.65</strain>
    </source>
</reference>
<evidence type="ECO:0000313" key="1">
    <source>
        <dbReference type="EMBL" id="OJJ62672.1"/>
    </source>
</evidence>
<proteinExistence type="predicted"/>
<organism evidence="1 2">
    <name type="scientific">Aspergillus sydowii CBS 593.65</name>
    <dbReference type="NCBI Taxonomy" id="1036612"/>
    <lineage>
        <taxon>Eukaryota</taxon>
        <taxon>Fungi</taxon>
        <taxon>Dikarya</taxon>
        <taxon>Ascomycota</taxon>
        <taxon>Pezizomycotina</taxon>
        <taxon>Eurotiomycetes</taxon>
        <taxon>Eurotiomycetidae</taxon>
        <taxon>Eurotiales</taxon>
        <taxon>Aspergillaceae</taxon>
        <taxon>Aspergillus</taxon>
        <taxon>Aspergillus subgen. Nidulantes</taxon>
    </lineage>
</organism>
<dbReference type="Proteomes" id="UP000184356">
    <property type="component" value="Unassembled WGS sequence"/>
</dbReference>
<dbReference type="AlphaFoldDB" id="A0A1L9TTE2"/>
<dbReference type="OrthoDB" id="5410741at2759"/>
<gene>
    <name evidence="1" type="ORF">ASPSYDRAFT_28298</name>
</gene>
<dbReference type="EMBL" id="KV878583">
    <property type="protein sequence ID" value="OJJ62672.1"/>
    <property type="molecule type" value="Genomic_DNA"/>
</dbReference>
<evidence type="ECO:0000313" key="2">
    <source>
        <dbReference type="Proteomes" id="UP000184356"/>
    </source>
</evidence>
<sequence length="289" mass="33336">MASNNTRSISKRGRPKKLGPQVIQRIMSTYESSSYSLEEVIKHMGIEGVHVQTVRNCLTDEGYCKSINCQKMWLTNDSRQLRLRFATLYRNWNLEWRAVLFATTAQFDLGGNHKAKIYNNKGTFLCADCQSKRHRANKLQFWLIVGLHQKAQLVLSSDKGQLEKVFGKLIARNASAEEHATHQKRYLFMDETCSATYNHPEGSFFPQCAEKASFKVVEYPSFCSDLNLAEDVLHYVKKQLQKTPFGSVEHLRTGIFEQWERISIRHINKLVGTFPSRFAEVIQREGRPL</sequence>
<dbReference type="GeneID" id="63760571"/>
<accession>A0A1L9TTE2</accession>
<dbReference type="VEuPathDB" id="FungiDB:ASPSYDRAFT_28298"/>
<keyword evidence="2" id="KW-1185">Reference proteome</keyword>
<name>A0A1L9TTE2_9EURO</name>
<evidence type="ECO:0008006" key="3">
    <source>
        <dbReference type="Google" id="ProtNLM"/>
    </source>
</evidence>
<dbReference type="STRING" id="1036612.A0A1L9TTE2"/>
<dbReference type="InterPro" id="IPR036397">
    <property type="entry name" value="RNaseH_sf"/>
</dbReference>